<dbReference type="Proteomes" id="UP000276061">
    <property type="component" value="Unassembled WGS sequence"/>
</dbReference>
<dbReference type="EMBL" id="RJLR01000047">
    <property type="protein sequence ID" value="RNM02562.1"/>
    <property type="molecule type" value="Genomic_DNA"/>
</dbReference>
<evidence type="ECO:0000313" key="2">
    <source>
        <dbReference type="Proteomes" id="UP000276061"/>
    </source>
</evidence>
<evidence type="ECO:0000313" key="1">
    <source>
        <dbReference type="EMBL" id="RNM02562.1"/>
    </source>
</evidence>
<dbReference type="OrthoDB" id="6555763at2"/>
<dbReference type="InterPro" id="IPR011051">
    <property type="entry name" value="RmlC_Cupin_sf"/>
</dbReference>
<dbReference type="InterPro" id="IPR014710">
    <property type="entry name" value="RmlC-like_jellyroll"/>
</dbReference>
<dbReference type="RefSeq" id="WP_038903350.1">
    <property type="nucleotide sequence ID" value="NZ_RJLR01000047.1"/>
</dbReference>
<sequence>MKLDNLDNMIGGWFVGAFSPAVVNTSDCEVAVKRYRKGDKESAHYHKIATEVTVVVEGDIMMSGQVYSKGDIIVLQPGEVTDFTALTDAVNVVVKLPGALNDKYVI</sequence>
<proteinExistence type="predicted"/>
<accession>A0A3N0FR50</accession>
<gene>
    <name evidence="1" type="ORF">EF878_19595</name>
</gene>
<organism evidence="1 2">
    <name type="scientific">Dickeya undicola</name>
    <dbReference type="NCBI Taxonomy" id="1577887"/>
    <lineage>
        <taxon>Bacteria</taxon>
        <taxon>Pseudomonadati</taxon>
        <taxon>Pseudomonadota</taxon>
        <taxon>Gammaproteobacteria</taxon>
        <taxon>Enterobacterales</taxon>
        <taxon>Pectobacteriaceae</taxon>
        <taxon>Dickeya</taxon>
    </lineage>
</organism>
<reference evidence="1 2" key="1">
    <citation type="submission" date="2018-11" db="EMBL/GenBank/DDBJ databases">
        <title>Characterization of surface water Dickeya isolates.</title>
        <authorList>
            <person name="Van Gijsegem F."/>
            <person name="Pedron J."/>
        </authorList>
    </citation>
    <scope>NUCLEOTIDE SEQUENCE [LARGE SCALE GENOMIC DNA]</scope>
    <source>
        <strain evidence="1 2">FVG1-MFV-O17</strain>
    </source>
</reference>
<comment type="caution">
    <text evidence="1">The sequence shown here is derived from an EMBL/GenBank/DDBJ whole genome shotgun (WGS) entry which is preliminary data.</text>
</comment>
<evidence type="ECO:0008006" key="3">
    <source>
        <dbReference type="Google" id="ProtNLM"/>
    </source>
</evidence>
<dbReference type="GeneID" id="302583459"/>
<dbReference type="SUPFAM" id="SSF51182">
    <property type="entry name" value="RmlC-like cupins"/>
    <property type="match status" value="1"/>
</dbReference>
<name>A0A3N0FR50_9GAMM</name>
<dbReference type="AlphaFoldDB" id="A0A3N0FR50"/>
<protein>
    <recommendedName>
        <fullName evidence="3">Cupin domain-containing protein</fullName>
    </recommendedName>
</protein>
<dbReference type="Gene3D" id="2.60.120.10">
    <property type="entry name" value="Jelly Rolls"/>
    <property type="match status" value="1"/>
</dbReference>